<protein>
    <submittedName>
        <fullName evidence="1">Uncharacterized protein</fullName>
    </submittedName>
</protein>
<organism evidence="1 2">
    <name type="scientific">Dreissena polymorpha</name>
    <name type="common">Zebra mussel</name>
    <name type="synonym">Mytilus polymorpha</name>
    <dbReference type="NCBI Taxonomy" id="45954"/>
    <lineage>
        <taxon>Eukaryota</taxon>
        <taxon>Metazoa</taxon>
        <taxon>Spiralia</taxon>
        <taxon>Lophotrochozoa</taxon>
        <taxon>Mollusca</taxon>
        <taxon>Bivalvia</taxon>
        <taxon>Autobranchia</taxon>
        <taxon>Heteroconchia</taxon>
        <taxon>Euheterodonta</taxon>
        <taxon>Imparidentia</taxon>
        <taxon>Neoheterodontei</taxon>
        <taxon>Myida</taxon>
        <taxon>Dreissenoidea</taxon>
        <taxon>Dreissenidae</taxon>
        <taxon>Dreissena</taxon>
    </lineage>
</organism>
<reference evidence="1" key="2">
    <citation type="submission" date="2020-11" db="EMBL/GenBank/DDBJ databases">
        <authorList>
            <person name="McCartney M.A."/>
            <person name="Auch B."/>
            <person name="Kono T."/>
            <person name="Mallez S."/>
            <person name="Becker A."/>
            <person name="Gohl D.M."/>
            <person name="Silverstein K.A.T."/>
            <person name="Koren S."/>
            <person name="Bechman K.B."/>
            <person name="Herman A."/>
            <person name="Abrahante J.E."/>
            <person name="Garbe J."/>
        </authorList>
    </citation>
    <scope>NUCLEOTIDE SEQUENCE</scope>
    <source>
        <strain evidence="1">Duluth1</strain>
        <tissue evidence="1">Whole animal</tissue>
    </source>
</reference>
<comment type="caution">
    <text evidence="1">The sequence shown here is derived from an EMBL/GenBank/DDBJ whole genome shotgun (WGS) entry which is preliminary data.</text>
</comment>
<evidence type="ECO:0000313" key="1">
    <source>
        <dbReference type="EMBL" id="KAH3837464.1"/>
    </source>
</evidence>
<sequence length="69" mass="7816">MCGNIVVEALYCGGRAQIAFVREGIEPDILHSLGRHKWKNGFSPYQAVYILVPFECFSKIIRLNFPSNT</sequence>
<dbReference type="EMBL" id="JAIWYP010000004">
    <property type="protein sequence ID" value="KAH3837464.1"/>
    <property type="molecule type" value="Genomic_DNA"/>
</dbReference>
<evidence type="ECO:0000313" key="2">
    <source>
        <dbReference type="Proteomes" id="UP000828390"/>
    </source>
</evidence>
<dbReference type="Proteomes" id="UP000828390">
    <property type="component" value="Unassembled WGS sequence"/>
</dbReference>
<gene>
    <name evidence="1" type="ORF">DPMN_110854</name>
</gene>
<name>A0A9D4QNG5_DREPO</name>
<keyword evidence="2" id="KW-1185">Reference proteome</keyword>
<proteinExistence type="predicted"/>
<reference evidence="1" key="1">
    <citation type="journal article" date="2019" name="bioRxiv">
        <title>The Genome of the Zebra Mussel, Dreissena polymorpha: A Resource for Invasive Species Research.</title>
        <authorList>
            <person name="McCartney M.A."/>
            <person name="Auch B."/>
            <person name="Kono T."/>
            <person name="Mallez S."/>
            <person name="Zhang Y."/>
            <person name="Obille A."/>
            <person name="Becker A."/>
            <person name="Abrahante J.E."/>
            <person name="Garbe J."/>
            <person name="Badalamenti J.P."/>
            <person name="Herman A."/>
            <person name="Mangelson H."/>
            <person name="Liachko I."/>
            <person name="Sullivan S."/>
            <person name="Sone E.D."/>
            <person name="Koren S."/>
            <person name="Silverstein K.A.T."/>
            <person name="Beckman K.B."/>
            <person name="Gohl D.M."/>
        </authorList>
    </citation>
    <scope>NUCLEOTIDE SEQUENCE</scope>
    <source>
        <strain evidence="1">Duluth1</strain>
        <tissue evidence="1">Whole animal</tissue>
    </source>
</reference>
<dbReference type="AlphaFoldDB" id="A0A9D4QNG5"/>
<accession>A0A9D4QNG5</accession>